<dbReference type="GO" id="GO:0016433">
    <property type="term" value="F:rRNA (adenine) methyltransferase activity"/>
    <property type="evidence" value="ECO:0007669"/>
    <property type="project" value="TreeGrafter"/>
</dbReference>
<keyword evidence="4" id="KW-0489">Methyltransferase</keyword>
<dbReference type="InterPro" id="IPR042036">
    <property type="entry name" value="RRP8_N"/>
</dbReference>
<feature type="transmembrane region" description="Helical" evidence="10">
    <location>
        <begin position="488"/>
        <end position="512"/>
    </location>
</feature>
<proteinExistence type="inferred from homology"/>
<feature type="compositionally biased region" description="Basic residues" evidence="9">
    <location>
        <begin position="135"/>
        <end position="145"/>
    </location>
</feature>
<evidence type="ECO:0000256" key="5">
    <source>
        <dbReference type="ARBA" id="ARBA00022679"/>
    </source>
</evidence>
<dbReference type="Proteomes" id="UP000232875">
    <property type="component" value="Unassembled WGS sequence"/>
</dbReference>
<dbReference type="InterPro" id="IPR029063">
    <property type="entry name" value="SAM-dependent_MTases_sf"/>
</dbReference>
<feature type="compositionally biased region" description="Low complexity" evidence="9">
    <location>
        <begin position="836"/>
        <end position="854"/>
    </location>
</feature>
<keyword evidence="7" id="KW-0539">Nucleus</keyword>
<evidence type="ECO:0000256" key="10">
    <source>
        <dbReference type="SAM" id="Phobius"/>
    </source>
</evidence>
<dbReference type="GO" id="GO:0005730">
    <property type="term" value="C:nucleolus"/>
    <property type="evidence" value="ECO:0007669"/>
    <property type="project" value="UniProtKB-SubCell"/>
</dbReference>
<feature type="compositionally biased region" description="Basic residues" evidence="9">
    <location>
        <begin position="67"/>
        <end position="77"/>
    </location>
</feature>
<reference evidence="11 12" key="1">
    <citation type="submission" date="2017-10" db="EMBL/GenBank/DDBJ databases">
        <title>A novel species of cold-tolerant Malassezia isolated from bats.</title>
        <authorList>
            <person name="Lorch J.M."/>
            <person name="Palmer J.M."/>
            <person name="Vanderwolf K.J."/>
            <person name="Schmidt K.Z."/>
            <person name="Verant M.L."/>
            <person name="Weller T.J."/>
            <person name="Blehert D.S."/>
        </authorList>
    </citation>
    <scope>NUCLEOTIDE SEQUENCE [LARGE SCALE GENOMIC DNA]</scope>
    <source>
        <strain evidence="11 12">NWHC:44797-103</strain>
    </source>
</reference>
<evidence type="ECO:0000313" key="12">
    <source>
        <dbReference type="Proteomes" id="UP000232875"/>
    </source>
</evidence>
<dbReference type="Gene3D" id="1.10.10.2150">
    <property type="entry name" value="Ribosomal RNA-processing protein 8, N-terminal domain"/>
    <property type="match status" value="1"/>
</dbReference>
<comment type="subcellular location">
    <subcellularLocation>
        <location evidence="1">Nucleus</location>
        <location evidence="1">Nucleolus</location>
    </subcellularLocation>
</comment>
<organism evidence="11 12">
    <name type="scientific">Malassezia vespertilionis</name>
    <dbReference type="NCBI Taxonomy" id="2020962"/>
    <lineage>
        <taxon>Eukaryota</taxon>
        <taxon>Fungi</taxon>
        <taxon>Dikarya</taxon>
        <taxon>Basidiomycota</taxon>
        <taxon>Ustilaginomycotina</taxon>
        <taxon>Malasseziomycetes</taxon>
        <taxon>Malasseziales</taxon>
        <taxon>Malasseziaceae</taxon>
        <taxon>Malassezia</taxon>
    </lineage>
</organism>
<dbReference type="AlphaFoldDB" id="A0A2N1JAV4"/>
<dbReference type="Pfam" id="PF05148">
    <property type="entry name" value="Methyltransf_8"/>
    <property type="match status" value="2"/>
</dbReference>
<evidence type="ECO:0000256" key="1">
    <source>
        <dbReference type="ARBA" id="ARBA00004604"/>
    </source>
</evidence>
<evidence type="ECO:0000313" key="11">
    <source>
        <dbReference type="EMBL" id="PKI83679.1"/>
    </source>
</evidence>
<keyword evidence="10" id="KW-0472">Membrane</keyword>
<keyword evidence="10" id="KW-0812">Transmembrane</keyword>
<keyword evidence="3" id="KW-0698">rRNA processing</keyword>
<dbReference type="PANTHER" id="PTHR12787:SF0">
    <property type="entry name" value="RIBOSOMAL RNA-PROCESSING PROTEIN 8"/>
    <property type="match status" value="1"/>
</dbReference>
<feature type="compositionally biased region" description="Low complexity" evidence="9">
    <location>
        <begin position="153"/>
        <end position="168"/>
    </location>
</feature>
<evidence type="ECO:0000256" key="4">
    <source>
        <dbReference type="ARBA" id="ARBA00022603"/>
    </source>
</evidence>
<feature type="region of interest" description="Disordered" evidence="9">
    <location>
        <begin position="135"/>
        <end position="168"/>
    </location>
</feature>
<feature type="region of interest" description="Disordered" evidence="9">
    <location>
        <begin position="29"/>
        <end position="95"/>
    </location>
</feature>
<feature type="compositionally biased region" description="Polar residues" evidence="9">
    <location>
        <begin position="901"/>
        <end position="912"/>
    </location>
</feature>
<keyword evidence="5" id="KW-0808">Transferase</keyword>
<accession>A0A2N1JAV4</accession>
<evidence type="ECO:0000256" key="8">
    <source>
        <dbReference type="ARBA" id="ARBA00076672"/>
    </source>
</evidence>
<dbReference type="FunFam" id="1.10.10.2150:FF:000001">
    <property type="entry name" value="Ribosomal RNA-processing protein 8"/>
    <property type="match status" value="1"/>
</dbReference>
<keyword evidence="12" id="KW-1185">Reference proteome</keyword>
<dbReference type="GO" id="GO:0042273">
    <property type="term" value="P:ribosomal large subunit biogenesis"/>
    <property type="evidence" value="ECO:0007669"/>
    <property type="project" value="TreeGrafter"/>
</dbReference>
<evidence type="ECO:0000256" key="2">
    <source>
        <dbReference type="ARBA" id="ARBA00006301"/>
    </source>
</evidence>
<evidence type="ECO:0000256" key="3">
    <source>
        <dbReference type="ARBA" id="ARBA00022552"/>
    </source>
</evidence>
<protein>
    <recommendedName>
        <fullName evidence="8">Ribosomal RNA-processing protein 8</fullName>
    </recommendedName>
</protein>
<keyword evidence="10" id="KW-1133">Transmembrane helix</keyword>
<dbReference type="SUPFAM" id="SSF53335">
    <property type="entry name" value="S-adenosyl-L-methionine-dependent methyltransferases"/>
    <property type="match status" value="1"/>
</dbReference>
<evidence type="ECO:0000256" key="6">
    <source>
        <dbReference type="ARBA" id="ARBA00022691"/>
    </source>
</evidence>
<evidence type="ECO:0000256" key="7">
    <source>
        <dbReference type="ARBA" id="ARBA00023242"/>
    </source>
</evidence>
<dbReference type="Gene3D" id="3.40.50.150">
    <property type="entry name" value="Vaccinia Virus protein VP39"/>
    <property type="match status" value="1"/>
</dbReference>
<name>A0A2N1JAV4_9BASI</name>
<evidence type="ECO:0000256" key="9">
    <source>
        <dbReference type="SAM" id="MobiDB-lite"/>
    </source>
</evidence>
<comment type="similarity">
    <text evidence="2">Belongs to the methyltransferase superfamily. RRP8 family.</text>
</comment>
<dbReference type="EMBL" id="KZ454991">
    <property type="protein sequence ID" value="PKI83679.1"/>
    <property type="molecule type" value="Genomic_DNA"/>
</dbReference>
<dbReference type="OrthoDB" id="10258825at2759"/>
<dbReference type="InterPro" id="IPR007823">
    <property type="entry name" value="RRP8"/>
</dbReference>
<feature type="region of interest" description="Disordered" evidence="9">
    <location>
        <begin position="822"/>
        <end position="915"/>
    </location>
</feature>
<dbReference type="PANTHER" id="PTHR12787">
    <property type="entry name" value="RIBOSOMAL RNA-PROCESSING PROTEIN 8"/>
    <property type="match status" value="1"/>
</dbReference>
<sequence>MGDVDLRALQLQLQQQRSSLADQILARLPEASASANAPRVEETRRSSTLGLGAQGEQRAQSAADRKLRAKLSAKPRREHVEVREKEEEEEEDKAAMGRRMAKRKADPFAAAEAKVQAGKERAGQSWAPDLAHMSKAQRKKWNKRRRLEEESGAPVCAPAPDTAPPALTSLQSSMLSSLKGAHFRAINERLYTTDSRDAHAFMQQEPHMFDEYHEGFRQQVRKWPINPVDRIAELLLGKSKSKYTMRAAELSGALVVDIGAGEAALAKKLAAKRFHMLSYDLIDSADGWVCGLDAAKVNALPLPGTFYPLGLLFDETWPVPAPPCADLVVFCLSLMGTNWVEMIAEAWRVLRNDGELLLAEVTSRLGATGATDEFVALVESLGFALAWQDTSNTHFVLCSFVKRIDPNINVAHIQLNRHGLHATGAGAASSESTSESGNESQITSYSKLTTFVDGQPTTSTRMVISTASNGSLNDVNDNKTGFWHDSGAVGGTFAAVGIVTLALLIALAWLLWRRRKAKRMDADVVAAASAAAATSRTPFDDDDDDMMMSEVNGYAPDGALSPFGSNAVMPFYGRQAPEPGYPIQSHAASDDPYASDVPLAHQNALDYLTNANSRGTYVPVPNENGVPFDAPSSSGMFAAGLGAAAAAGVSSNGFEDPFRNSEDTGASHYGSAYGQPVGAAFSGHGSERNSIPMPYDERSFSAATQYNDAPESMHSNSQPRDAAIQQGYPLGAPAQPSYAADAPMQPADVGSSFQQAEPPFPMSTAQHDAGFQPMHAQALHPAAYAAANAKAAPAGFAAAQYDQLNEPPSYMFSAAHFPTNEKAAQDAKASAPPMADPSVSSALAAPADAPASLVQHSPELHPGAHLFSDHGDHGPADSQSLHGDWDPPALSSAWFPGAGQSVASGAEQSELTEAQARPFVTAHKFAEGDYPTASVVQSPQRLVVRNPSPEDV</sequence>
<keyword evidence="6" id="KW-0949">S-adenosyl-L-methionine</keyword>
<dbReference type="STRING" id="2020962.A0A2N1JAV4"/>
<gene>
    <name evidence="11" type="primary">RRP8</name>
    <name evidence="11" type="ORF">MVES_002620</name>
</gene>